<proteinExistence type="predicted"/>
<evidence type="ECO:0000313" key="1">
    <source>
        <dbReference type="EMBL" id="TMX03371.1"/>
    </source>
</evidence>
<reference evidence="1" key="1">
    <citation type="submission" date="2019-05" db="EMBL/GenBank/DDBJ databases">
        <title>The de novo reference genome and transcriptome assemblies of the wild tomato species Solanum chilense.</title>
        <authorList>
            <person name="Stam R."/>
            <person name="Nosenko T."/>
            <person name="Hoerger A.C."/>
            <person name="Stephan W."/>
            <person name="Seidel M.A."/>
            <person name="Kuhn J.M.M."/>
            <person name="Haberer G."/>
            <person name="Tellier A."/>
        </authorList>
    </citation>
    <scope>NUCLEOTIDE SEQUENCE</scope>
    <source>
        <tissue evidence="1">Mature leaves</tissue>
    </source>
</reference>
<comment type="caution">
    <text evidence="1">The sequence shown here is derived from an EMBL/GenBank/DDBJ whole genome shotgun (WGS) entry which is preliminary data.</text>
</comment>
<dbReference type="AlphaFoldDB" id="A0A6N2CCP9"/>
<organism evidence="1">
    <name type="scientific">Solanum chilense</name>
    <name type="common">Tomato</name>
    <name type="synonym">Lycopersicon chilense</name>
    <dbReference type="NCBI Taxonomy" id="4083"/>
    <lineage>
        <taxon>Eukaryota</taxon>
        <taxon>Viridiplantae</taxon>
        <taxon>Streptophyta</taxon>
        <taxon>Embryophyta</taxon>
        <taxon>Tracheophyta</taxon>
        <taxon>Spermatophyta</taxon>
        <taxon>Magnoliopsida</taxon>
        <taxon>eudicotyledons</taxon>
        <taxon>Gunneridae</taxon>
        <taxon>Pentapetalae</taxon>
        <taxon>asterids</taxon>
        <taxon>lamiids</taxon>
        <taxon>Solanales</taxon>
        <taxon>Solanaceae</taxon>
        <taxon>Solanoideae</taxon>
        <taxon>Solaneae</taxon>
        <taxon>Solanum</taxon>
        <taxon>Solanum subgen. Lycopersicon</taxon>
    </lineage>
</organism>
<gene>
    <name evidence="1" type="ORF">EJD97_016772</name>
</gene>
<accession>A0A6N2CCP9</accession>
<protein>
    <submittedName>
        <fullName evidence="1">Uncharacterized protein</fullName>
    </submittedName>
</protein>
<sequence>MPRPTSFDRQCTPRAYFAVHARSAQALAEAAWPRMCYVRRPICPLTSNLALKIAPDIPKTSYSDMSLVP</sequence>
<name>A0A6N2CCP9_SOLCI</name>
<dbReference type="EMBL" id="RXGB01000443">
    <property type="protein sequence ID" value="TMX03371.1"/>
    <property type="molecule type" value="Genomic_DNA"/>
</dbReference>